<dbReference type="SUPFAM" id="SSF51445">
    <property type="entry name" value="(Trans)glycosidases"/>
    <property type="match status" value="1"/>
</dbReference>
<protein>
    <recommendedName>
        <fullName evidence="4">O-glycosyl hydrolase</fullName>
    </recommendedName>
</protein>
<organism evidence="2 3">
    <name type="scientific">Fibrella aquatilis</name>
    <dbReference type="NCBI Taxonomy" id="2817059"/>
    <lineage>
        <taxon>Bacteria</taxon>
        <taxon>Pseudomonadati</taxon>
        <taxon>Bacteroidota</taxon>
        <taxon>Cytophagia</taxon>
        <taxon>Cytophagales</taxon>
        <taxon>Spirosomataceae</taxon>
        <taxon>Fibrella</taxon>
    </lineage>
</organism>
<keyword evidence="1" id="KW-0732">Signal</keyword>
<evidence type="ECO:0000256" key="1">
    <source>
        <dbReference type="SAM" id="SignalP"/>
    </source>
</evidence>
<dbReference type="GO" id="GO:0004553">
    <property type="term" value="F:hydrolase activity, hydrolyzing O-glycosyl compounds"/>
    <property type="evidence" value="ECO:0007669"/>
    <property type="project" value="InterPro"/>
</dbReference>
<dbReference type="PANTHER" id="PTHR42767:SF1">
    <property type="entry name" value="ENDO-BETA-1,6-GALACTANASE-LIKE DOMAIN-CONTAINING PROTEIN"/>
    <property type="match status" value="1"/>
</dbReference>
<dbReference type="Proteomes" id="UP000664795">
    <property type="component" value="Unassembled WGS sequence"/>
</dbReference>
<keyword evidence="3" id="KW-1185">Reference proteome</keyword>
<sequence length="481" mass="52247">MKNKLFFAAIGLAAVAGGIAACKQPTPGNTPTPPSITATTVTLDLTRTYQTIAGFGGFGAQDVYWSSGPFTSQRFVDDVVTDLGCTIIRDELPTSFEFENDNADPNLTDLSKYNLSQPVAGHHVPFASRVPHLKALYQAGVQTFITSVWSPAPWMKWNNRIDNGTSANSAPAYSTTPTGATNQLKTANYGEFAELCVAYCRLFKREIGIDLYGLSVQNEPRFSQSYQSCVYDGEALRDLIKVVGQRFKKEGLTTKLFLPEDVGWLDGVATMTLPTLNDPEARQYVGMVATHGYALDGVAPASTDAATWQTMAGWGQPYNLPLWMTETSGYKNNNEGAMALAKAMYTALRYGNASAWVFWTLSTATLDEYSLMSSKGEKSKRYYVSKQYYRYVRPGAVRVDAASADPDLLPLAFVKDNLPTLVITNIGTTDKTILTTGDGASTPYKVFVTSASENCTERTALKAGESVTIPAQSVMTLVGVK</sequence>
<dbReference type="RefSeq" id="WP_207337828.1">
    <property type="nucleotide sequence ID" value="NZ_JAFMYU010000023.1"/>
</dbReference>
<dbReference type="InterPro" id="IPR017853">
    <property type="entry name" value="GH"/>
</dbReference>
<comment type="caution">
    <text evidence="2">The sequence shown here is derived from an EMBL/GenBank/DDBJ whole genome shotgun (WGS) entry which is preliminary data.</text>
</comment>
<evidence type="ECO:0008006" key="4">
    <source>
        <dbReference type="Google" id="ProtNLM"/>
    </source>
</evidence>
<dbReference type="PROSITE" id="PS51257">
    <property type="entry name" value="PROKAR_LIPOPROTEIN"/>
    <property type="match status" value="1"/>
</dbReference>
<dbReference type="Gene3D" id="2.60.40.1180">
    <property type="entry name" value="Golgi alpha-mannosidase II"/>
    <property type="match status" value="1"/>
</dbReference>
<dbReference type="InterPro" id="IPR039743">
    <property type="entry name" value="6GAL/EXGAL"/>
</dbReference>
<accession>A0A939K061</accession>
<evidence type="ECO:0000313" key="2">
    <source>
        <dbReference type="EMBL" id="MBO0933864.1"/>
    </source>
</evidence>
<dbReference type="AlphaFoldDB" id="A0A939K061"/>
<feature type="signal peptide" evidence="1">
    <location>
        <begin position="1"/>
        <end position="20"/>
    </location>
</feature>
<evidence type="ECO:0000313" key="3">
    <source>
        <dbReference type="Proteomes" id="UP000664795"/>
    </source>
</evidence>
<dbReference type="EMBL" id="JAFMYU010000023">
    <property type="protein sequence ID" value="MBO0933864.1"/>
    <property type="molecule type" value="Genomic_DNA"/>
</dbReference>
<proteinExistence type="predicted"/>
<reference evidence="2 3" key="1">
    <citation type="submission" date="2021-03" db="EMBL/GenBank/DDBJ databases">
        <title>Fibrella sp. HMF5036 genome sequencing and assembly.</title>
        <authorList>
            <person name="Kang H."/>
            <person name="Kim H."/>
            <person name="Bae S."/>
            <person name="Joh K."/>
        </authorList>
    </citation>
    <scope>NUCLEOTIDE SEQUENCE [LARGE SCALE GENOMIC DNA]</scope>
    <source>
        <strain evidence="2 3">HMF5036</strain>
    </source>
</reference>
<dbReference type="PANTHER" id="PTHR42767">
    <property type="entry name" value="ENDO-BETA-1,6-GALACTANASE"/>
    <property type="match status" value="1"/>
</dbReference>
<dbReference type="Gene3D" id="3.20.20.80">
    <property type="entry name" value="Glycosidases"/>
    <property type="match status" value="1"/>
</dbReference>
<gene>
    <name evidence="2" type="ORF">J2I48_22840</name>
</gene>
<name>A0A939K061_9BACT</name>
<dbReference type="InterPro" id="IPR013780">
    <property type="entry name" value="Glyco_hydro_b"/>
</dbReference>
<feature type="chain" id="PRO_5037367409" description="O-glycosyl hydrolase" evidence="1">
    <location>
        <begin position="21"/>
        <end position="481"/>
    </location>
</feature>